<protein>
    <submittedName>
        <fullName evidence="2">Uncharacterized protein</fullName>
    </submittedName>
</protein>
<evidence type="ECO:0000313" key="3">
    <source>
        <dbReference type="Proteomes" id="UP000029914"/>
    </source>
</evidence>
<dbReference type="KEGG" id="cdo:CDOO_01970"/>
<sequence>MSINLNELLDQRAEATGAEEGRVPFEFNNDTFTFRDPIALTDDERDEINDLVEDGTIDDVTEFWLGEEEYDRFTTAGGTALMFQLVVQENARLTQGVDSNGRPTRPYRSSRRAAERKRRKQR</sequence>
<dbReference type="eggNOG" id="ENOG5031JY7">
    <property type="taxonomic scope" value="Bacteria"/>
</dbReference>
<dbReference type="RefSeq" id="WP_018021453.1">
    <property type="nucleotide sequence ID" value="NZ_AQUX01000002.1"/>
</dbReference>
<accession>A0A097IDF6</accession>
<feature type="compositionally biased region" description="Basic residues" evidence="1">
    <location>
        <begin position="108"/>
        <end position="122"/>
    </location>
</feature>
<evidence type="ECO:0000313" key="2">
    <source>
        <dbReference type="EMBL" id="AIT60166.1"/>
    </source>
</evidence>
<organism evidence="2 3">
    <name type="scientific">Corynebacterium doosanense CAU 212 = DSM 45436</name>
    <dbReference type="NCBI Taxonomy" id="558173"/>
    <lineage>
        <taxon>Bacteria</taxon>
        <taxon>Bacillati</taxon>
        <taxon>Actinomycetota</taxon>
        <taxon>Actinomycetes</taxon>
        <taxon>Mycobacteriales</taxon>
        <taxon>Corynebacteriaceae</taxon>
        <taxon>Corynebacterium</taxon>
    </lineage>
</organism>
<dbReference type="HOGENOM" id="CLU_2022827_0_0_11"/>
<dbReference type="Proteomes" id="UP000029914">
    <property type="component" value="Chromosome"/>
</dbReference>
<keyword evidence="3" id="KW-1185">Reference proteome</keyword>
<dbReference type="OrthoDB" id="3627888at2"/>
<name>A0A097IDF6_9CORY</name>
<dbReference type="EMBL" id="CP006764">
    <property type="protein sequence ID" value="AIT60166.1"/>
    <property type="molecule type" value="Genomic_DNA"/>
</dbReference>
<feature type="compositionally biased region" description="Polar residues" evidence="1">
    <location>
        <begin position="93"/>
        <end position="102"/>
    </location>
</feature>
<reference evidence="2 3" key="1">
    <citation type="submission" date="2013-09" db="EMBL/GenBank/DDBJ databases">
        <title>Complete genome sequence of Corynebacterium doosanense CAU 212(T) (=DSM 45436(T)), isolated from activated sludge.</title>
        <authorList>
            <person name="Schaffert L."/>
            <person name="Albersmeier A."/>
            <person name="Kalinowski J."/>
            <person name="Ruckert C."/>
        </authorList>
    </citation>
    <scope>NUCLEOTIDE SEQUENCE [LARGE SCALE GENOMIC DNA]</scope>
    <source>
        <strain evidence="2 3">CAU 212</strain>
    </source>
</reference>
<dbReference type="STRING" id="558173.CDOO_01970"/>
<evidence type="ECO:0000256" key="1">
    <source>
        <dbReference type="SAM" id="MobiDB-lite"/>
    </source>
</evidence>
<dbReference type="AlphaFoldDB" id="A0A097IDF6"/>
<gene>
    <name evidence="2" type="ORF">CDOO_01970</name>
</gene>
<feature type="region of interest" description="Disordered" evidence="1">
    <location>
        <begin position="93"/>
        <end position="122"/>
    </location>
</feature>
<proteinExistence type="predicted"/>